<evidence type="ECO:0000313" key="3">
    <source>
        <dbReference type="Proteomes" id="UP000008461"/>
    </source>
</evidence>
<reference evidence="2 3" key="1">
    <citation type="journal article" date="2011" name="Stand. Genomic Sci.">
        <title>Complete genome sequence of Haliscomenobacter hydrossis type strain (O).</title>
        <authorList>
            <consortium name="US DOE Joint Genome Institute (JGI-PGF)"/>
            <person name="Daligault H."/>
            <person name="Lapidus A."/>
            <person name="Zeytun A."/>
            <person name="Nolan M."/>
            <person name="Lucas S."/>
            <person name="Del Rio T.G."/>
            <person name="Tice H."/>
            <person name="Cheng J.F."/>
            <person name="Tapia R."/>
            <person name="Han C."/>
            <person name="Goodwin L."/>
            <person name="Pitluck S."/>
            <person name="Liolios K."/>
            <person name="Pagani I."/>
            <person name="Ivanova N."/>
            <person name="Huntemann M."/>
            <person name="Mavromatis K."/>
            <person name="Mikhailova N."/>
            <person name="Pati A."/>
            <person name="Chen A."/>
            <person name="Palaniappan K."/>
            <person name="Land M."/>
            <person name="Hauser L."/>
            <person name="Brambilla E.M."/>
            <person name="Rohde M."/>
            <person name="Verbarg S."/>
            <person name="Goker M."/>
            <person name="Bristow J."/>
            <person name="Eisen J.A."/>
            <person name="Markowitz V."/>
            <person name="Hugenholtz P."/>
            <person name="Kyrpides N.C."/>
            <person name="Klenk H.P."/>
            <person name="Woyke T."/>
        </authorList>
    </citation>
    <scope>NUCLEOTIDE SEQUENCE [LARGE SCALE GENOMIC DNA]</scope>
    <source>
        <strain evidence="3">ATCC 27775 / DSM 1100 / LMG 10767 / O</strain>
    </source>
</reference>
<dbReference type="AlphaFoldDB" id="F4KY41"/>
<keyword evidence="1" id="KW-1133">Transmembrane helix</keyword>
<keyword evidence="1" id="KW-0812">Transmembrane</keyword>
<evidence type="ECO:0000313" key="2">
    <source>
        <dbReference type="EMBL" id="AEE53666.1"/>
    </source>
</evidence>
<organism evidence="2 3">
    <name type="scientific">Haliscomenobacter hydrossis (strain ATCC 27775 / DSM 1100 / LMG 10767 / O)</name>
    <dbReference type="NCBI Taxonomy" id="760192"/>
    <lineage>
        <taxon>Bacteria</taxon>
        <taxon>Pseudomonadati</taxon>
        <taxon>Bacteroidota</taxon>
        <taxon>Saprospiria</taxon>
        <taxon>Saprospirales</taxon>
        <taxon>Haliscomenobacteraceae</taxon>
        <taxon>Haliscomenobacter</taxon>
    </lineage>
</organism>
<evidence type="ECO:0000256" key="1">
    <source>
        <dbReference type="SAM" id="Phobius"/>
    </source>
</evidence>
<protein>
    <submittedName>
        <fullName evidence="2">Uncharacterized protein</fullName>
    </submittedName>
</protein>
<dbReference type="HOGENOM" id="CLU_058630_0_0_10"/>
<dbReference type="Proteomes" id="UP000008461">
    <property type="component" value="Chromosome"/>
</dbReference>
<keyword evidence="1" id="KW-0472">Membrane</keyword>
<sequence>MINIDATLDNPFFITAKRLAKLNVLNSKNMKKITLFVAAGVLGILLLSSTYRKAENKYNFSKGTPEVKSMTALAFGPSGVLFIGDSHNSSVFAVEIKDTKKAASAQYDVKNIDVKIAEALGTTKENVSITDMAVNPVSKKLYIAVKSGDGTPVLLTLSGNNELTAVSLKNVNFSSTAVNNPPDATKKDRQGKPLSLMSISDMGFEDGKLLISGLCNKEFSSSFRSVSFPFTGKAEEEATLELFHANHGRFETTSPVRTFAITSIEGKKYVVASYTCTPLVLFPMDELKPGAHVKGRTIAEMGNRNTPSDMIWLKDGNQTFLVMANDNRPAFKVSHEEIAKFQGTLTEKVEGTAGTNFIILPHEKVIQLAKLDENKAVVIQKKTNGDIDLWTSDGKNI</sequence>
<keyword evidence="3" id="KW-1185">Reference proteome</keyword>
<dbReference type="SUPFAM" id="SSF101898">
    <property type="entry name" value="NHL repeat"/>
    <property type="match status" value="1"/>
</dbReference>
<reference key="2">
    <citation type="submission" date="2011-04" db="EMBL/GenBank/DDBJ databases">
        <title>Complete sequence of chromosome of Haliscomenobacter hydrossis DSM 1100.</title>
        <authorList>
            <consortium name="US DOE Joint Genome Institute (JGI-PGF)"/>
            <person name="Lucas S."/>
            <person name="Han J."/>
            <person name="Lapidus A."/>
            <person name="Bruce D."/>
            <person name="Goodwin L."/>
            <person name="Pitluck S."/>
            <person name="Peters L."/>
            <person name="Kyrpides N."/>
            <person name="Mavromatis K."/>
            <person name="Ivanova N."/>
            <person name="Ovchinnikova G."/>
            <person name="Pagani I."/>
            <person name="Daligault H."/>
            <person name="Detter J.C."/>
            <person name="Han C."/>
            <person name="Land M."/>
            <person name="Hauser L."/>
            <person name="Markowitz V."/>
            <person name="Cheng J.-F."/>
            <person name="Hugenholtz P."/>
            <person name="Woyke T."/>
            <person name="Wu D."/>
            <person name="Verbarg S."/>
            <person name="Frueling A."/>
            <person name="Brambilla E."/>
            <person name="Klenk H.-P."/>
            <person name="Eisen J.A."/>
        </authorList>
    </citation>
    <scope>NUCLEOTIDE SEQUENCE</scope>
    <source>
        <strain>DSM 1100</strain>
    </source>
</reference>
<dbReference type="KEGG" id="hhy:Halhy_5843"/>
<proteinExistence type="predicted"/>
<dbReference type="STRING" id="760192.Halhy_5843"/>
<name>F4KY41_HALH1</name>
<feature type="transmembrane region" description="Helical" evidence="1">
    <location>
        <begin position="33"/>
        <end position="51"/>
    </location>
</feature>
<dbReference type="EMBL" id="CP002691">
    <property type="protein sequence ID" value="AEE53666.1"/>
    <property type="molecule type" value="Genomic_DNA"/>
</dbReference>
<dbReference type="eggNOG" id="ENOG502Z9SH">
    <property type="taxonomic scope" value="Bacteria"/>
</dbReference>
<gene>
    <name evidence="2" type="ordered locus">Halhy_5843</name>
</gene>
<accession>F4KY41</accession>